<dbReference type="EMBL" id="BMVC01000007">
    <property type="protein sequence ID" value="GHC97285.1"/>
    <property type="molecule type" value="Genomic_DNA"/>
</dbReference>
<feature type="active site" description="Nucleophile" evidence="2">
    <location>
        <position position="103"/>
    </location>
</feature>
<name>A0A919CAP5_9ACTN</name>
<feature type="signal peptide" evidence="4">
    <location>
        <begin position="1"/>
        <end position="20"/>
    </location>
</feature>
<dbReference type="Gene3D" id="3.30.386.10">
    <property type="entry name" value="Chitosanase, subunit A, domain 2"/>
    <property type="match status" value="1"/>
</dbReference>
<dbReference type="PIRSF" id="PIRSF036551">
    <property type="entry name" value="Chitosanase"/>
    <property type="match status" value="1"/>
</dbReference>
<gene>
    <name evidence="5" type="ORF">GCM10010334_38440</name>
</gene>
<feature type="region of interest" description="Disordered" evidence="3">
    <location>
        <begin position="28"/>
        <end position="57"/>
    </location>
</feature>
<keyword evidence="4" id="KW-0732">Signal</keyword>
<reference evidence="5" key="1">
    <citation type="journal article" date="2014" name="Int. J. Syst. Evol. Microbiol.">
        <title>Complete genome sequence of Corynebacterium casei LMG S-19264T (=DSM 44701T), isolated from a smear-ripened cheese.</title>
        <authorList>
            <consortium name="US DOE Joint Genome Institute (JGI-PGF)"/>
            <person name="Walter F."/>
            <person name="Albersmeier A."/>
            <person name="Kalinowski J."/>
            <person name="Ruckert C."/>
        </authorList>
    </citation>
    <scope>NUCLEOTIDE SEQUENCE</scope>
    <source>
        <strain evidence="5">JCM 4637</strain>
    </source>
</reference>
<dbReference type="GO" id="GO:0005975">
    <property type="term" value="P:carbohydrate metabolic process"/>
    <property type="evidence" value="ECO:0007669"/>
    <property type="project" value="UniProtKB-UniRule"/>
</dbReference>
<comment type="caution">
    <text evidence="5">The sequence shown here is derived from an EMBL/GenBank/DDBJ whole genome shotgun (WGS) entry which is preliminary data.</text>
</comment>
<dbReference type="EC" id="3.2.1.132" evidence="1"/>
<dbReference type="Proteomes" id="UP000638353">
    <property type="component" value="Unassembled WGS sequence"/>
</dbReference>
<feature type="active site" description="Proton donor" evidence="2">
    <location>
        <position position="85"/>
    </location>
</feature>
<dbReference type="InterPro" id="IPR000400">
    <property type="entry name" value="Glyco_hydro_46"/>
</dbReference>
<dbReference type="Gene3D" id="1.20.141.10">
    <property type="entry name" value="Chitosanase, subunit A, domain 1"/>
    <property type="match status" value="1"/>
</dbReference>
<comment type="catalytic activity">
    <reaction evidence="1">
        <text>Endohydrolysis of beta-(1-&gt;4)-linkages between D-glucosamine residues in a partly acetylated chitosan.</text>
        <dbReference type="EC" id="3.2.1.132"/>
    </reaction>
</comment>
<evidence type="ECO:0000256" key="3">
    <source>
        <dbReference type="SAM" id="MobiDB-lite"/>
    </source>
</evidence>
<dbReference type="InterPro" id="IPR023099">
    <property type="entry name" value="Glyco_hydro_46_N"/>
</dbReference>
<keyword evidence="1" id="KW-0378">Hydrolase</keyword>
<dbReference type="AlphaFoldDB" id="A0A919CAP5"/>
<dbReference type="InterPro" id="IPR023346">
    <property type="entry name" value="Lysozyme-like_dom_sf"/>
</dbReference>
<dbReference type="GO" id="GO:0016977">
    <property type="term" value="F:chitosanase activity"/>
    <property type="evidence" value="ECO:0007669"/>
    <property type="project" value="UniProtKB-UniRule"/>
</dbReference>
<protein>
    <recommendedName>
        <fullName evidence="1">Chitosanase</fullName>
        <ecNumber evidence="1">3.2.1.132</ecNumber>
    </recommendedName>
</protein>
<keyword evidence="1" id="KW-0326">Glycosidase</keyword>
<comment type="subcellular location">
    <subcellularLocation>
        <location evidence="1">Secreted</location>
    </subcellularLocation>
</comment>
<proteinExistence type="inferred from homology"/>
<dbReference type="CDD" id="cd00978">
    <property type="entry name" value="chitosanase_GH46"/>
    <property type="match status" value="1"/>
</dbReference>
<dbReference type="RefSeq" id="WP_189824518.1">
    <property type="nucleotide sequence ID" value="NZ_BMVC01000007.1"/>
</dbReference>
<dbReference type="SUPFAM" id="SSF53955">
    <property type="entry name" value="Lysozyme-like"/>
    <property type="match status" value="1"/>
</dbReference>
<comment type="similarity">
    <text evidence="1">Belongs to the glycosyl hydrolase 46 family.</text>
</comment>
<evidence type="ECO:0000256" key="1">
    <source>
        <dbReference type="PIRNR" id="PIRNR036551"/>
    </source>
</evidence>
<dbReference type="GO" id="GO:0005576">
    <property type="term" value="C:extracellular region"/>
    <property type="evidence" value="ECO:0007669"/>
    <property type="project" value="UniProtKB-SubCell"/>
</dbReference>
<sequence length="311" mass="34236">MKPLTRLVLIGAPAAIVATAAFGGHPKGDDPIYVDPWSTETTADDPKPDEAKKPKTDQEVIAKLPPGLADPVVKDRAAQIISTAENSTTHWQSQYANIRDVKDGNGYTAGVIGFTSGTHDMLQLIQDYTKTHPNNPLASYIPALIEVDGTASHEGLDPGFTKAWKQAAKETDFIKAQDAARDKYYFKPAVDLAKMDGLGTLGQFIYYDAMVLHGPGVDKRGFYGIRDSARAKVKTPSELGGKDDKASKLKAEKAYLNAFLDETREVLRTKKTLNDTSRIDTAQRVFLKDGNMDLKLPLKWKMYEEDFSINK</sequence>
<comment type="function">
    <text evidence="1">Aids in the defense against invading fungal pathogens by degrading their cell wall chitosan.</text>
</comment>
<feature type="chain" id="PRO_5037332893" description="Chitosanase" evidence="4">
    <location>
        <begin position="21"/>
        <end position="311"/>
    </location>
</feature>
<organism evidence="5 6">
    <name type="scientific">Streptomyces finlayi</name>
    <dbReference type="NCBI Taxonomy" id="67296"/>
    <lineage>
        <taxon>Bacteria</taxon>
        <taxon>Bacillati</taxon>
        <taxon>Actinomycetota</taxon>
        <taxon>Actinomycetes</taxon>
        <taxon>Kitasatosporales</taxon>
        <taxon>Streptomycetaceae</taxon>
        <taxon>Streptomyces</taxon>
    </lineage>
</organism>
<feature type="compositionally biased region" description="Basic and acidic residues" evidence="3">
    <location>
        <begin position="44"/>
        <end position="57"/>
    </location>
</feature>
<dbReference type="Pfam" id="PF01374">
    <property type="entry name" value="Glyco_hydro_46"/>
    <property type="match status" value="1"/>
</dbReference>
<evidence type="ECO:0000256" key="4">
    <source>
        <dbReference type="SAM" id="SignalP"/>
    </source>
</evidence>
<evidence type="ECO:0000313" key="6">
    <source>
        <dbReference type="Proteomes" id="UP000638353"/>
    </source>
</evidence>
<accession>A0A919CAP5</accession>
<keyword evidence="1" id="KW-0964">Secreted</keyword>
<evidence type="ECO:0000313" key="5">
    <source>
        <dbReference type="EMBL" id="GHC97285.1"/>
    </source>
</evidence>
<evidence type="ECO:0000256" key="2">
    <source>
        <dbReference type="PIRSR" id="PIRSR036551-1"/>
    </source>
</evidence>
<reference evidence="5" key="2">
    <citation type="submission" date="2020-09" db="EMBL/GenBank/DDBJ databases">
        <authorList>
            <person name="Sun Q."/>
            <person name="Ohkuma M."/>
        </authorList>
    </citation>
    <scope>NUCLEOTIDE SEQUENCE</scope>
    <source>
        <strain evidence="5">JCM 4637</strain>
    </source>
</reference>